<dbReference type="GO" id="GO:0015074">
    <property type="term" value="P:DNA integration"/>
    <property type="evidence" value="ECO:0007669"/>
    <property type="project" value="UniProtKB-KW"/>
</dbReference>
<evidence type="ECO:0000256" key="2">
    <source>
        <dbReference type="ARBA" id="ARBA00022908"/>
    </source>
</evidence>
<dbReference type="Proteomes" id="UP000243542">
    <property type="component" value="Unassembled WGS sequence"/>
</dbReference>
<dbReference type="InterPro" id="IPR013762">
    <property type="entry name" value="Integrase-like_cat_sf"/>
</dbReference>
<organism evidence="6 7">
    <name type="scientific">Amycolatopsis sulphurea</name>
    <dbReference type="NCBI Taxonomy" id="76022"/>
    <lineage>
        <taxon>Bacteria</taxon>
        <taxon>Bacillati</taxon>
        <taxon>Actinomycetota</taxon>
        <taxon>Actinomycetes</taxon>
        <taxon>Pseudonocardiales</taxon>
        <taxon>Pseudonocardiaceae</taxon>
        <taxon>Amycolatopsis</taxon>
    </lineage>
</organism>
<comment type="caution">
    <text evidence="6">The sequence shown here is derived from an EMBL/GenBank/DDBJ whole genome shotgun (WGS) entry which is preliminary data.</text>
</comment>
<dbReference type="EMBL" id="PDJK01000001">
    <property type="protein sequence ID" value="PFG56960.1"/>
    <property type="molecule type" value="Genomic_DNA"/>
</dbReference>
<dbReference type="InterPro" id="IPR002104">
    <property type="entry name" value="Integrase_catalytic"/>
</dbReference>
<dbReference type="RefSeq" id="WP_098509630.1">
    <property type="nucleotide sequence ID" value="NZ_JBIAKZ010000007.1"/>
</dbReference>
<name>A0A2A9G2D1_9PSEU</name>
<protein>
    <submittedName>
        <fullName evidence="6">Site-specific recombinase XerD</fullName>
    </submittedName>
</protein>
<keyword evidence="7" id="KW-1185">Reference proteome</keyword>
<keyword evidence="2" id="KW-0229">DNA integration</keyword>
<evidence type="ECO:0000256" key="4">
    <source>
        <dbReference type="ARBA" id="ARBA00023172"/>
    </source>
</evidence>
<dbReference type="PROSITE" id="PS51898">
    <property type="entry name" value="TYR_RECOMBINASE"/>
    <property type="match status" value="1"/>
</dbReference>
<keyword evidence="3" id="KW-0238">DNA-binding</keyword>
<feature type="domain" description="Tyr recombinase" evidence="5">
    <location>
        <begin position="155"/>
        <end position="351"/>
    </location>
</feature>
<dbReference type="GO" id="GO:0003677">
    <property type="term" value="F:DNA binding"/>
    <property type="evidence" value="ECO:0007669"/>
    <property type="project" value="UniProtKB-KW"/>
</dbReference>
<reference evidence="6 7" key="1">
    <citation type="submission" date="2017-10" db="EMBL/GenBank/DDBJ databases">
        <title>Sequencing the genomes of 1000 actinobacteria strains.</title>
        <authorList>
            <person name="Klenk H.-P."/>
        </authorList>
    </citation>
    <scope>NUCLEOTIDE SEQUENCE [LARGE SCALE GENOMIC DNA]</scope>
    <source>
        <strain evidence="6 7">DSM 46092</strain>
    </source>
</reference>
<dbReference type="PANTHER" id="PTHR30629">
    <property type="entry name" value="PROPHAGE INTEGRASE"/>
    <property type="match status" value="1"/>
</dbReference>
<evidence type="ECO:0000256" key="1">
    <source>
        <dbReference type="ARBA" id="ARBA00008857"/>
    </source>
</evidence>
<evidence type="ECO:0000256" key="3">
    <source>
        <dbReference type="ARBA" id="ARBA00023125"/>
    </source>
</evidence>
<comment type="similarity">
    <text evidence="1">Belongs to the 'phage' integrase family.</text>
</comment>
<evidence type="ECO:0000259" key="5">
    <source>
        <dbReference type="PROSITE" id="PS51898"/>
    </source>
</evidence>
<accession>A0A2A9G2D1</accession>
<sequence>MAWAEKHGDGFRVRYRLDDRSIFTETGFADRNEAENRATDVESDQRRHRFTDPRLAETTIDEWIRQWSDAHRVADITWATYDSHILPRWSGTPVGTIARIAVKGWVNKTLRPNMADKSTQDILVLFSMILGEAVDEGLIGANPCRKLRITFEDRPERPHATTDEVDALAGRMSPDNGLMTITAAYTGLRWDEITGLQWTRTHLDENPRIEIDPKFGALHEMKGRLELGPPKTPASARTVHLPPFLADELRAHRDRNPHTRFVFTGANGGLHRRSNFRHRAWLPALTGDKDKGWSPLNTEMHFHDLRHTHETWLIEDGVPRILRLVRFGHKRKDVDDLYSHITQHMIETMLHALHQRWEHDGGWTWHENPAIAPEAA</sequence>
<dbReference type="Gene3D" id="1.10.150.130">
    <property type="match status" value="1"/>
</dbReference>
<dbReference type="Pfam" id="PF00589">
    <property type="entry name" value="Phage_integrase"/>
    <property type="match status" value="1"/>
</dbReference>
<dbReference type="PANTHER" id="PTHR30629:SF2">
    <property type="entry name" value="PROPHAGE INTEGRASE INTS-RELATED"/>
    <property type="match status" value="1"/>
</dbReference>
<dbReference type="AlphaFoldDB" id="A0A2A9G2D1"/>
<proteinExistence type="inferred from homology"/>
<dbReference type="InterPro" id="IPR010998">
    <property type="entry name" value="Integrase_recombinase_N"/>
</dbReference>
<dbReference type="Gene3D" id="1.10.443.10">
    <property type="entry name" value="Intergrase catalytic core"/>
    <property type="match status" value="1"/>
</dbReference>
<gene>
    <name evidence="6" type="ORF">ATK36_0500</name>
</gene>
<evidence type="ECO:0000313" key="7">
    <source>
        <dbReference type="Proteomes" id="UP000243542"/>
    </source>
</evidence>
<dbReference type="InterPro" id="IPR011010">
    <property type="entry name" value="DNA_brk_join_enz"/>
</dbReference>
<evidence type="ECO:0000313" key="6">
    <source>
        <dbReference type="EMBL" id="PFG56960.1"/>
    </source>
</evidence>
<dbReference type="GO" id="GO:0006310">
    <property type="term" value="P:DNA recombination"/>
    <property type="evidence" value="ECO:0007669"/>
    <property type="project" value="UniProtKB-KW"/>
</dbReference>
<dbReference type="SUPFAM" id="SSF56349">
    <property type="entry name" value="DNA breaking-rejoining enzymes"/>
    <property type="match status" value="1"/>
</dbReference>
<dbReference type="InterPro" id="IPR050808">
    <property type="entry name" value="Phage_Integrase"/>
</dbReference>
<keyword evidence="4" id="KW-0233">DNA recombination</keyword>